<accession>A0AAJ7L8C7</accession>
<feature type="transmembrane region" description="Helical" evidence="1">
    <location>
        <begin position="480"/>
        <end position="504"/>
    </location>
</feature>
<feature type="transmembrane region" description="Helical" evidence="1">
    <location>
        <begin position="439"/>
        <end position="460"/>
    </location>
</feature>
<keyword evidence="1 7" id="KW-0812">Transmembrane</keyword>
<dbReference type="InterPro" id="IPR056230">
    <property type="entry name" value="TMEM62_C"/>
</dbReference>
<dbReference type="InterPro" id="IPR029052">
    <property type="entry name" value="Metallo-depent_PP-like"/>
</dbReference>
<evidence type="ECO:0000259" key="5">
    <source>
        <dbReference type="Pfam" id="PF24394"/>
    </source>
</evidence>
<dbReference type="Pfam" id="PF00149">
    <property type="entry name" value="Metallophos"/>
    <property type="match status" value="1"/>
</dbReference>
<dbReference type="PANTHER" id="PTHR14795:SF0">
    <property type="entry name" value="TRANSMEMBRANE PROTEIN 62"/>
    <property type="match status" value="1"/>
</dbReference>
<dbReference type="KEGG" id="goe:100905657"/>
<dbReference type="InterPro" id="IPR004843">
    <property type="entry name" value="Calcineurin-like_PHP"/>
</dbReference>
<feature type="domain" description="TMEM62 Ig-like" evidence="4">
    <location>
        <begin position="316"/>
        <end position="419"/>
    </location>
</feature>
<dbReference type="GeneID" id="100905657"/>
<feature type="chain" id="PRO_5042565511" evidence="2">
    <location>
        <begin position="34"/>
        <end position="683"/>
    </location>
</feature>
<feature type="transmembrane region" description="Helical" evidence="1">
    <location>
        <begin position="603"/>
        <end position="628"/>
    </location>
</feature>
<evidence type="ECO:0000313" key="7">
    <source>
        <dbReference type="RefSeq" id="XP_018497371.1"/>
    </source>
</evidence>
<gene>
    <name evidence="7" type="primary">LOC100905657</name>
</gene>
<keyword evidence="6" id="KW-1185">Reference proteome</keyword>
<evidence type="ECO:0000259" key="3">
    <source>
        <dbReference type="Pfam" id="PF00149"/>
    </source>
</evidence>
<keyword evidence="1" id="KW-1133">Transmembrane helix</keyword>
<feature type="transmembrane region" description="Helical" evidence="1">
    <location>
        <begin position="533"/>
        <end position="558"/>
    </location>
</feature>
<feature type="signal peptide" evidence="2">
    <location>
        <begin position="1"/>
        <end position="33"/>
    </location>
</feature>
<dbReference type="Pfam" id="PF24394">
    <property type="entry name" value="TMEM62_C"/>
    <property type="match status" value="1"/>
</dbReference>
<dbReference type="Gene3D" id="3.60.21.10">
    <property type="match status" value="1"/>
</dbReference>
<dbReference type="Proteomes" id="UP000694867">
    <property type="component" value="Unplaced"/>
</dbReference>
<protein>
    <submittedName>
        <fullName evidence="7">Transmembrane protein 62</fullName>
    </submittedName>
</protein>
<feature type="domain" description="TMEM62 C-terminal" evidence="5">
    <location>
        <begin position="479"/>
        <end position="564"/>
    </location>
</feature>
<evidence type="ECO:0000256" key="1">
    <source>
        <dbReference type="SAM" id="Phobius"/>
    </source>
</evidence>
<feature type="transmembrane region" description="Helical" evidence="1">
    <location>
        <begin position="579"/>
        <end position="597"/>
    </location>
</feature>
<organism evidence="6 7">
    <name type="scientific">Galendromus occidentalis</name>
    <name type="common">western predatory mite</name>
    <dbReference type="NCBI Taxonomy" id="34638"/>
    <lineage>
        <taxon>Eukaryota</taxon>
        <taxon>Metazoa</taxon>
        <taxon>Ecdysozoa</taxon>
        <taxon>Arthropoda</taxon>
        <taxon>Chelicerata</taxon>
        <taxon>Arachnida</taxon>
        <taxon>Acari</taxon>
        <taxon>Parasitiformes</taxon>
        <taxon>Mesostigmata</taxon>
        <taxon>Gamasina</taxon>
        <taxon>Phytoseioidea</taxon>
        <taxon>Phytoseiidae</taxon>
        <taxon>Typhlodrominae</taxon>
        <taxon>Galendromus</taxon>
    </lineage>
</organism>
<sequence length="683" mass="78439">MSRNGGALLLFTGFVVCILLMSIGDQRSRQVQAEPSSAAPKNGHTVFPDDRYRRLHHFVQVTDLHVSMYRDSDRLKDFSNFIEETLLQVIKPPVVIMSGDIVDSLGASFMSSEQNLKEWLAYRKILDDTKVTEKITWLDIRGNHDNLNLESVTAENNYYRKYSVRGPQNNYSYKYIYDKDDEKIAFVGVDTCMDPGSRRPFNFFGHLTRERFDEVMRLKEETSATNYTIWFGHHPSSVVFGRSKQGLSFRDVFANSGPYLCGHYHTVFNVANEMYYMHTGNALELELGDFKKNRKYRILSYDNGLLNFVDVRFGKFPVILVTNPKNALYHMPEYEPLYRIAQSTHIRVLVFSDEADMDVKVKLNDEEEQFLTRVDKTPLFIFKWNSSKYAHGLHRIQVAAEDGQGRKNSVSFQFSVDGSRPSFNLIPRIVLSLGRDSFIFGYAILTVISLGPLVFLRYRYGAKIGRLLSREGSSQWRSRLMFQLALLASIDRLLFPLIIFPFYVAFGPWFAGFMVAKHLSICFMWGSYVNASFIPGGIIHMYAVILLFVYFLPFIVLLSSRVLTTYAQHFQPTLCEDRVVKALRTLSLFCLVVYQLVWASWFWFAFGWTAVVFGFVPTGGLIFTAVLWRMATVLPRNIFCLTREDNRAITNSSLLTGSTENPEAGEDQSLVTSEQVKLNLKDN</sequence>
<dbReference type="GO" id="GO:0016787">
    <property type="term" value="F:hydrolase activity"/>
    <property type="evidence" value="ECO:0007669"/>
    <property type="project" value="InterPro"/>
</dbReference>
<dbReference type="SUPFAM" id="SSF56300">
    <property type="entry name" value="Metallo-dependent phosphatases"/>
    <property type="match status" value="1"/>
</dbReference>
<reference evidence="7" key="1">
    <citation type="submission" date="2025-08" db="UniProtKB">
        <authorList>
            <consortium name="RefSeq"/>
        </authorList>
    </citation>
    <scope>IDENTIFICATION</scope>
</reference>
<name>A0AAJ7L8C7_9ACAR</name>
<proteinExistence type="predicted"/>
<dbReference type="PANTHER" id="PTHR14795">
    <property type="entry name" value="HELICASE RELATED"/>
    <property type="match status" value="1"/>
</dbReference>
<keyword evidence="1" id="KW-0472">Membrane</keyword>
<evidence type="ECO:0000256" key="2">
    <source>
        <dbReference type="SAM" id="SignalP"/>
    </source>
</evidence>
<dbReference type="AlphaFoldDB" id="A0AAJ7L8C7"/>
<evidence type="ECO:0000313" key="6">
    <source>
        <dbReference type="Proteomes" id="UP000694867"/>
    </source>
</evidence>
<keyword evidence="2" id="KW-0732">Signal</keyword>
<evidence type="ECO:0000259" key="4">
    <source>
        <dbReference type="Pfam" id="PF24384"/>
    </source>
</evidence>
<dbReference type="Pfam" id="PF24384">
    <property type="entry name" value="Ig_TMM62"/>
    <property type="match status" value="1"/>
</dbReference>
<feature type="domain" description="Calcineurin-like phosphoesterase" evidence="3">
    <location>
        <begin position="57"/>
        <end position="265"/>
    </location>
</feature>
<dbReference type="RefSeq" id="XP_018497371.1">
    <property type="nucleotide sequence ID" value="XM_018641855.1"/>
</dbReference>
<dbReference type="InterPro" id="IPR056229">
    <property type="entry name" value="Ig_TMM62"/>
</dbReference>